<evidence type="ECO:0000256" key="8">
    <source>
        <dbReference type="ARBA" id="ARBA00022741"/>
    </source>
</evidence>
<gene>
    <name evidence="16" type="ORF">M0811_06170</name>
</gene>
<dbReference type="InterPro" id="IPR022495">
    <property type="entry name" value="Bud32"/>
</dbReference>
<keyword evidence="17" id="KW-1185">Reference proteome</keyword>
<evidence type="ECO:0000256" key="12">
    <source>
        <dbReference type="ARBA" id="ARBA00023242"/>
    </source>
</evidence>
<dbReference type="Pfam" id="PF00069">
    <property type="entry name" value="Pkinase"/>
    <property type="match status" value="1"/>
</dbReference>
<dbReference type="SUPFAM" id="SSF56112">
    <property type="entry name" value="Protein kinase-like (PK-like)"/>
    <property type="match status" value="1"/>
</dbReference>
<dbReference type="GO" id="GO:0016787">
    <property type="term" value="F:hydrolase activity"/>
    <property type="evidence" value="ECO:0007669"/>
    <property type="project" value="UniProtKB-KW"/>
</dbReference>
<dbReference type="Gene3D" id="1.10.510.10">
    <property type="entry name" value="Transferase(Phosphotransferase) domain 1"/>
    <property type="match status" value="1"/>
</dbReference>
<evidence type="ECO:0000256" key="4">
    <source>
        <dbReference type="ARBA" id="ARBA00022527"/>
    </source>
</evidence>
<feature type="domain" description="Protein kinase" evidence="15">
    <location>
        <begin position="16"/>
        <end position="235"/>
    </location>
</feature>
<dbReference type="InterPro" id="IPR000719">
    <property type="entry name" value="Prot_kinase_dom"/>
</dbReference>
<evidence type="ECO:0000256" key="10">
    <source>
        <dbReference type="ARBA" id="ARBA00022801"/>
    </source>
</evidence>
<protein>
    <recommendedName>
        <fullName evidence="3">non-specific serine/threonine protein kinase</fullName>
        <ecNumber evidence="3">2.7.11.1</ecNumber>
    </recommendedName>
</protein>
<dbReference type="FunFam" id="1.10.510.10:FF:000323">
    <property type="entry name" value="TP53-regulating kinase, putative"/>
    <property type="match status" value="1"/>
</dbReference>
<comment type="similarity">
    <text evidence="2">Belongs to the protein kinase superfamily. BUD32 family.</text>
</comment>
<evidence type="ECO:0000256" key="11">
    <source>
        <dbReference type="ARBA" id="ARBA00022840"/>
    </source>
</evidence>
<evidence type="ECO:0000256" key="9">
    <source>
        <dbReference type="ARBA" id="ARBA00022777"/>
    </source>
</evidence>
<dbReference type="GO" id="GO:0004674">
    <property type="term" value="F:protein serine/threonine kinase activity"/>
    <property type="evidence" value="ECO:0007669"/>
    <property type="project" value="UniProtKB-KW"/>
</dbReference>
<evidence type="ECO:0000313" key="17">
    <source>
        <dbReference type="Proteomes" id="UP001149090"/>
    </source>
</evidence>
<dbReference type="PROSITE" id="PS50011">
    <property type="entry name" value="PROTEIN_KINASE_DOM"/>
    <property type="match status" value="1"/>
</dbReference>
<dbReference type="GO" id="GO:0000408">
    <property type="term" value="C:EKC/KEOPS complex"/>
    <property type="evidence" value="ECO:0007669"/>
    <property type="project" value="UniProtKB-ARBA"/>
</dbReference>
<dbReference type="EMBL" id="JAPDFW010000060">
    <property type="protein sequence ID" value="KAJ5076590.1"/>
    <property type="molecule type" value="Genomic_DNA"/>
</dbReference>
<dbReference type="AlphaFoldDB" id="A0A9Q0LRH5"/>
<dbReference type="PANTHER" id="PTHR12209">
    <property type="entry name" value="NON-SPECIFIC SERINE/THREONINE PROTEIN KINASE"/>
    <property type="match status" value="1"/>
</dbReference>
<comment type="caution">
    <text evidence="16">The sequence shown here is derived from an EMBL/GenBank/DDBJ whole genome shotgun (WGS) entry which is preliminary data.</text>
</comment>
<keyword evidence="7" id="KW-0819">tRNA processing</keyword>
<evidence type="ECO:0000256" key="2">
    <source>
        <dbReference type="ARBA" id="ARBA00010630"/>
    </source>
</evidence>
<evidence type="ECO:0000259" key="15">
    <source>
        <dbReference type="PROSITE" id="PS50011"/>
    </source>
</evidence>
<keyword evidence="11" id="KW-0067">ATP-binding</keyword>
<evidence type="ECO:0000256" key="13">
    <source>
        <dbReference type="ARBA" id="ARBA00047899"/>
    </source>
</evidence>
<dbReference type="FunFam" id="3.30.200.20:FF:000201">
    <property type="entry name" value="TP53-regulating kinase isoform X1"/>
    <property type="match status" value="1"/>
</dbReference>
<dbReference type="GO" id="GO:0005829">
    <property type="term" value="C:cytosol"/>
    <property type="evidence" value="ECO:0007669"/>
    <property type="project" value="TreeGrafter"/>
</dbReference>
<dbReference type="GO" id="GO:0008033">
    <property type="term" value="P:tRNA processing"/>
    <property type="evidence" value="ECO:0007669"/>
    <property type="project" value="UniProtKB-KW"/>
</dbReference>
<comment type="catalytic activity">
    <reaction evidence="14">
        <text>L-seryl-[protein] + ATP = O-phospho-L-seryl-[protein] + ADP + H(+)</text>
        <dbReference type="Rhea" id="RHEA:17989"/>
        <dbReference type="Rhea" id="RHEA-COMP:9863"/>
        <dbReference type="Rhea" id="RHEA-COMP:11604"/>
        <dbReference type="ChEBI" id="CHEBI:15378"/>
        <dbReference type="ChEBI" id="CHEBI:29999"/>
        <dbReference type="ChEBI" id="CHEBI:30616"/>
        <dbReference type="ChEBI" id="CHEBI:83421"/>
        <dbReference type="ChEBI" id="CHEBI:456216"/>
        <dbReference type="EC" id="2.7.11.1"/>
    </reaction>
</comment>
<dbReference type="OMA" id="HKLYMEY"/>
<dbReference type="GO" id="GO:0070525">
    <property type="term" value="P:tRNA threonylcarbamoyladenosine metabolic process"/>
    <property type="evidence" value="ECO:0007669"/>
    <property type="project" value="TreeGrafter"/>
</dbReference>
<organism evidence="16 17">
    <name type="scientific">Anaeramoeba ignava</name>
    <name type="common">Anaerobic marine amoeba</name>
    <dbReference type="NCBI Taxonomy" id="1746090"/>
    <lineage>
        <taxon>Eukaryota</taxon>
        <taxon>Metamonada</taxon>
        <taxon>Anaeramoebidae</taxon>
        <taxon>Anaeramoeba</taxon>
    </lineage>
</organism>
<proteinExistence type="inferred from homology"/>
<reference evidence="16" key="1">
    <citation type="submission" date="2022-10" db="EMBL/GenBank/DDBJ databases">
        <title>Novel sulphate-reducing endosymbionts in the free-living metamonad Anaeramoeba.</title>
        <authorList>
            <person name="Jerlstrom-Hultqvist J."/>
            <person name="Cepicka I."/>
            <person name="Gallot-Lavallee L."/>
            <person name="Salas-Leiva D."/>
            <person name="Curtis B.A."/>
            <person name="Zahonova K."/>
            <person name="Pipaliya S."/>
            <person name="Dacks J."/>
            <person name="Roger A.J."/>
        </authorList>
    </citation>
    <scope>NUCLEOTIDE SEQUENCE</scope>
    <source>
        <strain evidence="16">BMAN</strain>
    </source>
</reference>
<keyword evidence="5" id="KW-0597">Phosphoprotein</keyword>
<keyword evidence="6" id="KW-0808">Transferase</keyword>
<dbReference type="NCBIfam" id="TIGR03724">
    <property type="entry name" value="arch_bud32"/>
    <property type="match status" value="1"/>
</dbReference>
<keyword evidence="4" id="KW-0723">Serine/threonine-protein kinase</keyword>
<dbReference type="GO" id="GO:0005524">
    <property type="term" value="F:ATP binding"/>
    <property type="evidence" value="ECO:0007669"/>
    <property type="project" value="UniProtKB-KW"/>
</dbReference>
<evidence type="ECO:0000256" key="6">
    <source>
        <dbReference type="ARBA" id="ARBA00022679"/>
    </source>
</evidence>
<dbReference type="Gene3D" id="3.30.200.20">
    <property type="entry name" value="Phosphorylase Kinase, domain 1"/>
    <property type="match status" value="1"/>
</dbReference>
<evidence type="ECO:0000256" key="7">
    <source>
        <dbReference type="ARBA" id="ARBA00022694"/>
    </source>
</evidence>
<evidence type="ECO:0000256" key="5">
    <source>
        <dbReference type="ARBA" id="ARBA00022553"/>
    </source>
</evidence>
<dbReference type="PROSITE" id="PS00109">
    <property type="entry name" value="PROTEIN_KINASE_TYR"/>
    <property type="match status" value="1"/>
</dbReference>
<sequence length="235" mass="27585">MEIEKSEQNKIEEKQKENWELINQGAEARIYRTIFYGKQTIIKERFSKKYRHPKLDKILTQKRVSQEVKCICKCRKAGILAPSIYYVDKETNSIFMEDFKDSITLKQFIFNINIESQKDLLNLSQTLREYGKIIANVHNLNIIHGDLTTSNILLKMEKNSLILIDFGLSYISTSFEDKGVDLYVLERAFLSTHPKSESLFQEVLDSYKKIVNSSKQIIQQFEKVRKRGRKRISFG</sequence>
<name>A0A9Q0LRH5_ANAIG</name>
<evidence type="ECO:0000256" key="14">
    <source>
        <dbReference type="ARBA" id="ARBA00048679"/>
    </source>
</evidence>
<dbReference type="PANTHER" id="PTHR12209:SF0">
    <property type="entry name" value="EKC_KEOPS COMPLEX SUBUNIT TP53RK"/>
    <property type="match status" value="1"/>
</dbReference>
<dbReference type="Proteomes" id="UP001149090">
    <property type="component" value="Unassembled WGS sequence"/>
</dbReference>
<keyword evidence="8" id="KW-0547">Nucleotide-binding</keyword>
<dbReference type="EC" id="2.7.11.1" evidence="3"/>
<dbReference type="OrthoDB" id="3399at2759"/>
<keyword evidence="12" id="KW-0539">Nucleus</keyword>
<comment type="subcellular location">
    <subcellularLocation>
        <location evidence="1">Nucleus</location>
    </subcellularLocation>
</comment>
<evidence type="ECO:0000256" key="3">
    <source>
        <dbReference type="ARBA" id="ARBA00012513"/>
    </source>
</evidence>
<keyword evidence="9" id="KW-0418">Kinase</keyword>
<dbReference type="GO" id="GO:0005634">
    <property type="term" value="C:nucleus"/>
    <property type="evidence" value="ECO:0007669"/>
    <property type="project" value="UniProtKB-SubCell"/>
</dbReference>
<evidence type="ECO:0000256" key="1">
    <source>
        <dbReference type="ARBA" id="ARBA00004123"/>
    </source>
</evidence>
<dbReference type="InterPro" id="IPR011009">
    <property type="entry name" value="Kinase-like_dom_sf"/>
</dbReference>
<accession>A0A9Q0LRH5</accession>
<dbReference type="InterPro" id="IPR008266">
    <property type="entry name" value="Tyr_kinase_AS"/>
</dbReference>
<comment type="catalytic activity">
    <reaction evidence="13">
        <text>L-threonyl-[protein] + ATP = O-phospho-L-threonyl-[protein] + ADP + H(+)</text>
        <dbReference type="Rhea" id="RHEA:46608"/>
        <dbReference type="Rhea" id="RHEA-COMP:11060"/>
        <dbReference type="Rhea" id="RHEA-COMP:11605"/>
        <dbReference type="ChEBI" id="CHEBI:15378"/>
        <dbReference type="ChEBI" id="CHEBI:30013"/>
        <dbReference type="ChEBI" id="CHEBI:30616"/>
        <dbReference type="ChEBI" id="CHEBI:61977"/>
        <dbReference type="ChEBI" id="CHEBI:456216"/>
        <dbReference type="EC" id="2.7.11.1"/>
    </reaction>
</comment>
<evidence type="ECO:0000313" key="16">
    <source>
        <dbReference type="EMBL" id="KAJ5076590.1"/>
    </source>
</evidence>
<keyword evidence="10" id="KW-0378">Hydrolase</keyword>